<evidence type="ECO:0000313" key="9">
    <source>
        <dbReference type="Proteomes" id="UP000295433"/>
    </source>
</evidence>
<dbReference type="SMART" id="SM00342">
    <property type="entry name" value="HTH_ARAC"/>
    <property type="match status" value="1"/>
</dbReference>
<accession>A0A4R3VND5</accession>
<keyword evidence="3" id="KW-0238">DNA-binding</keyword>
<feature type="domain" description="HTH araC/xylS-type" evidence="7">
    <location>
        <begin position="173"/>
        <end position="271"/>
    </location>
</feature>
<dbReference type="GO" id="GO:0003700">
    <property type="term" value="F:DNA-binding transcription factor activity"/>
    <property type="evidence" value="ECO:0007669"/>
    <property type="project" value="InterPro"/>
</dbReference>
<dbReference type="PRINTS" id="PR00032">
    <property type="entry name" value="HTHARAC"/>
</dbReference>
<evidence type="ECO:0000256" key="6">
    <source>
        <dbReference type="ARBA" id="ARBA00044978"/>
    </source>
</evidence>
<dbReference type="InterPro" id="IPR014710">
    <property type="entry name" value="RmlC-like_jellyroll"/>
</dbReference>
<dbReference type="EMBL" id="SMBY01000001">
    <property type="protein sequence ID" value="TCV08514.1"/>
    <property type="molecule type" value="Genomic_DNA"/>
</dbReference>
<dbReference type="SUPFAM" id="SSF51215">
    <property type="entry name" value="Regulatory protein AraC"/>
    <property type="match status" value="1"/>
</dbReference>
<protein>
    <recommendedName>
        <fullName evidence="6">Arabinose operon regulatory protein</fullName>
    </recommendedName>
</protein>
<dbReference type="InterPro" id="IPR037923">
    <property type="entry name" value="HTH-like"/>
</dbReference>
<reference evidence="8 9" key="1">
    <citation type="submission" date="2019-03" db="EMBL/GenBank/DDBJ databases">
        <title>Genomic Encyclopedia of Type Strains, Phase IV (KMG-IV): sequencing the most valuable type-strain genomes for metagenomic binning, comparative biology and taxonomic classification.</title>
        <authorList>
            <person name="Goeker M."/>
        </authorList>
    </citation>
    <scope>NUCLEOTIDE SEQUENCE [LARGE SCALE GENOMIC DNA]</scope>
    <source>
        <strain evidence="8 9">DSM 16730</strain>
    </source>
</reference>
<keyword evidence="5" id="KW-0804">Transcription</keyword>
<evidence type="ECO:0000313" key="8">
    <source>
        <dbReference type="EMBL" id="TCV08514.1"/>
    </source>
</evidence>
<dbReference type="AlphaFoldDB" id="A0A4R3VND5"/>
<evidence type="ECO:0000256" key="5">
    <source>
        <dbReference type="ARBA" id="ARBA00023163"/>
    </source>
</evidence>
<dbReference type="PANTHER" id="PTHR46796:SF13">
    <property type="entry name" value="HTH-TYPE TRANSCRIPTIONAL ACTIVATOR RHAS"/>
    <property type="match status" value="1"/>
</dbReference>
<keyword evidence="9" id="KW-1185">Reference proteome</keyword>
<dbReference type="Pfam" id="PF12833">
    <property type="entry name" value="HTH_18"/>
    <property type="match status" value="1"/>
</dbReference>
<organism evidence="8 9">
    <name type="scientific">Samsonia erythrinae</name>
    <dbReference type="NCBI Taxonomy" id="160434"/>
    <lineage>
        <taxon>Bacteria</taxon>
        <taxon>Pseudomonadati</taxon>
        <taxon>Pseudomonadota</taxon>
        <taxon>Gammaproteobacteria</taxon>
        <taxon>Enterobacterales</taxon>
        <taxon>Pectobacteriaceae</taxon>
        <taxon>Samsonia</taxon>
    </lineage>
</organism>
<dbReference type="PANTHER" id="PTHR46796">
    <property type="entry name" value="HTH-TYPE TRANSCRIPTIONAL ACTIVATOR RHAS-RELATED"/>
    <property type="match status" value="1"/>
</dbReference>
<dbReference type="PROSITE" id="PS01124">
    <property type="entry name" value="HTH_ARAC_FAMILY_2"/>
    <property type="match status" value="1"/>
</dbReference>
<dbReference type="Gene3D" id="1.10.10.60">
    <property type="entry name" value="Homeodomain-like"/>
    <property type="match status" value="1"/>
</dbReference>
<name>A0A4R3VND5_9GAMM</name>
<keyword evidence="1" id="KW-0963">Cytoplasm</keyword>
<dbReference type="SUPFAM" id="SSF46689">
    <property type="entry name" value="Homeodomain-like"/>
    <property type="match status" value="1"/>
</dbReference>
<sequence length="273" mass="31424">MTILSIDEYFTSPDKTLSRYISDPEDNNKEHGHDFHELVIVDSGHGLQVINGNPIFIQSGDVFFVSNKDYHFYDELGNLKLINLLLNPNVDFTYLSNMYSLLNQLDARKPNQYGWLSPTAKFTCKSLIDNIFNISPSYSDHTFQQESLFFQLVSTILTQGDSTAKGSTKYKIHKLLGYLQENYFSNIDWEALSGEYLLTQRTIYRQIKEVTGLTPENYLKRLRLASGRVMVRETEKPITEIAFICGFSNSNHFTTAYKQAFNLTPSEDRRSKC</sequence>
<dbReference type="InterPro" id="IPR050204">
    <property type="entry name" value="AraC_XylS_family_regulators"/>
</dbReference>
<evidence type="ECO:0000256" key="4">
    <source>
        <dbReference type="ARBA" id="ARBA00023159"/>
    </source>
</evidence>
<dbReference type="Proteomes" id="UP000295433">
    <property type="component" value="Unassembled WGS sequence"/>
</dbReference>
<evidence type="ECO:0000259" key="7">
    <source>
        <dbReference type="PROSITE" id="PS01124"/>
    </source>
</evidence>
<dbReference type="InterPro" id="IPR003313">
    <property type="entry name" value="AraC-bd"/>
</dbReference>
<dbReference type="InterPro" id="IPR018062">
    <property type="entry name" value="HTH_AraC-typ_CS"/>
</dbReference>
<dbReference type="Gene3D" id="2.60.120.10">
    <property type="entry name" value="Jelly Rolls"/>
    <property type="match status" value="1"/>
</dbReference>
<dbReference type="InterPro" id="IPR018060">
    <property type="entry name" value="HTH_AraC"/>
</dbReference>
<dbReference type="PROSITE" id="PS00041">
    <property type="entry name" value="HTH_ARAC_FAMILY_1"/>
    <property type="match status" value="1"/>
</dbReference>
<dbReference type="OrthoDB" id="2547276at2"/>
<keyword evidence="4" id="KW-0010">Activator</keyword>
<evidence type="ECO:0000256" key="3">
    <source>
        <dbReference type="ARBA" id="ARBA00023125"/>
    </source>
</evidence>
<proteinExistence type="predicted"/>
<dbReference type="RefSeq" id="WP_132452067.1">
    <property type="nucleotide sequence ID" value="NZ_JAWIZJ010000001.1"/>
</dbReference>
<dbReference type="InterPro" id="IPR009057">
    <property type="entry name" value="Homeodomain-like_sf"/>
</dbReference>
<dbReference type="GO" id="GO:0043565">
    <property type="term" value="F:sequence-specific DNA binding"/>
    <property type="evidence" value="ECO:0007669"/>
    <property type="project" value="InterPro"/>
</dbReference>
<evidence type="ECO:0000256" key="1">
    <source>
        <dbReference type="ARBA" id="ARBA00022490"/>
    </source>
</evidence>
<dbReference type="Pfam" id="PF02311">
    <property type="entry name" value="AraC_binding"/>
    <property type="match status" value="1"/>
</dbReference>
<dbReference type="InterPro" id="IPR020449">
    <property type="entry name" value="Tscrpt_reg_AraC-type_HTH"/>
</dbReference>
<evidence type="ECO:0000256" key="2">
    <source>
        <dbReference type="ARBA" id="ARBA00023015"/>
    </source>
</evidence>
<keyword evidence="2" id="KW-0805">Transcription regulation</keyword>
<comment type="caution">
    <text evidence="8">The sequence shown here is derived from an EMBL/GenBank/DDBJ whole genome shotgun (WGS) entry which is preliminary data.</text>
</comment>
<gene>
    <name evidence="8" type="ORF">EDC54_10113</name>
</gene>